<comment type="caution">
    <text evidence="1">The sequence shown here is derived from an EMBL/GenBank/DDBJ whole genome shotgun (WGS) entry which is preliminary data.</text>
</comment>
<sequence length="175" mass="19094">MKISNPIELTLTASFYIYKSTVAALSLGVAARNGRTLANRVDVRICISVLREKLIFVGSSKNNKSVDPLTNGRSPSLISLMIRKLSPPFSPVNIVSNNPRQPDNRQLCEPSVVGVRSINSTYGLSRTVCNSAAASDIESPNCRLRMNILIHVHTVFRFLSAENASFSEPFTSGIV</sequence>
<organism evidence="1 2">
    <name type="scientific">Trichinella nativa</name>
    <dbReference type="NCBI Taxonomy" id="6335"/>
    <lineage>
        <taxon>Eukaryota</taxon>
        <taxon>Metazoa</taxon>
        <taxon>Ecdysozoa</taxon>
        <taxon>Nematoda</taxon>
        <taxon>Enoplea</taxon>
        <taxon>Dorylaimia</taxon>
        <taxon>Trichinellida</taxon>
        <taxon>Trichinellidae</taxon>
        <taxon>Trichinella</taxon>
    </lineage>
</organism>
<dbReference type="OrthoDB" id="5917617at2759"/>
<dbReference type="AlphaFoldDB" id="A0A0V1LSB1"/>
<dbReference type="Proteomes" id="UP000054721">
    <property type="component" value="Unassembled WGS sequence"/>
</dbReference>
<reference evidence="1 2" key="1">
    <citation type="submission" date="2015-05" db="EMBL/GenBank/DDBJ databases">
        <title>Evolution of Trichinella species and genotypes.</title>
        <authorList>
            <person name="Korhonen P.K."/>
            <person name="Edoardo P."/>
            <person name="Giuseppe L.R."/>
            <person name="Gasser R.B."/>
        </authorList>
    </citation>
    <scope>NUCLEOTIDE SEQUENCE [LARGE SCALE GENOMIC DNA]</scope>
    <source>
        <strain evidence="1">ISS10</strain>
    </source>
</reference>
<accession>A0A0V1LSB1</accession>
<gene>
    <name evidence="1" type="ORF">T02_1767</name>
</gene>
<evidence type="ECO:0000313" key="2">
    <source>
        <dbReference type="Proteomes" id="UP000054721"/>
    </source>
</evidence>
<proteinExistence type="predicted"/>
<name>A0A0V1LSB1_9BILA</name>
<protein>
    <submittedName>
        <fullName evidence="1">Uncharacterized protein</fullName>
    </submittedName>
</protein>
<keyword evidence="2" id="KW-1185">Reference proteome</keyword>
<dbReference type="EMBL" id="JYDW01000009">
    <property type="protein sequence ID" value="KRZ62408.1"/>
    <property type="molecule type" value="Genomic_DNA"/>
</dbReference>
<evidence type="ECO:0000313" key="1">
    <source>
        <dbReference type="EMBL" id="KRZ62408.1"/>
    </source>
</evidence>